<evidence type="ECO:0000313" key="8">
    <source>
        <dbReference type="Proteomes" id="UP000295063"/>
    </source>
</evidence>
<dbReference type="InterPro" id="IPR036584">
    <property type="entry name" value="FliS_sf"/>
</dbReference>
<comment type="similarity">
    <text evidence="2 6">Belongs to the FliS family.</text>
</comment>
<evidence type="ECO:0000256" key="6">
    <source>
        <dbReference type="PIRNR" id="PIRNR039090"/>
    </source>
</evidence>
<name>A0A4V6NG98_9FIRM</name>
<dbReference type="Pfam" id="PF02561">
    <property type="entry name" value="FliS"/>
    <property type="match status" value="1"/>
</dbReference>
<keyword evidence="7" id="KW-0282">Flagellum</keyword>
<keyword evidence="7" id="KW-0966">Cell projection</keyword>
<evidence type="ECO:0000313" key="7">
    <source>
        <dbReference type="EMBL" id="TCL36133.1"/>
    </source>
</evidence>
<keyword evidence="8" id="KW-1185">Reference proteome</keyword>
<dbReference type="CDD" id="cd16098">
    <property type="entry name" value="FliS"/>
    <property type="match status" value="1"/>
</dbReference>
<proteinExistence type="inferred from homology"/>
<keyword evidence="5" id="KW-0143">Chaperone</keyword>
<dbReference type="EMBL" id="SLUI01000009">
    <property type="protein sequence ID" value="TCL36133.1"/>
    <property type="molecule type" value="Genomic_DNA"/>
</dbReference>
<evidence type="ECO:0000256" key="1">
    <source>
        <dbReference type="ARBA" id="ARBA00004514"/>
    </source>
</evidence>
<protein>
    <recommendedName>
        <fullName evidence="6">Flagellar secretion chaperone FliS</fullName>
    </recommendedName>
</protein>
<dbReference type="GO" id="GO:0005829">
    <property type="term" value="C:cytosol"/>
    <property type="evidence" value="ECO:0007669"/>
    <property type="project" value="UniProtKB-SubCell"/>
</dbReference>
<reference evidence="7 8" key="1">
    <citation type="submission" date="2019-03" db="EMBL/GenBank/DDBJ databases">
        <title>Genomic Encyclopedia of Type Strains, Phase IV (KMG-IV): sequencing the most valuable type-strain genomes for metagenomic binning, comparative biology and taxonomic classification.</title>
        <authorList>
            <person name="Goeker M."/>
        </authorList>
    </citation>
    <scope>NUCLEOTIDE SEQUENCE [LARGE SCALE GENOMIC DNA]</scope>
    <source>
        <strain evidence="7 8">DSM 15969</strain>
    </source>
</reference>
<comment type="caution">
    <text evidence="7">The sequence shown here is derived from an EMBL/GenBank/DDBJ whole genome shotgun (WGS) entry which is preliminary data.</text>
</comment>
<sequence length="132" mass="14929">MNAATTANTYKTQQVMTASPEELTLMLYNGAIRFVNESIQATQVGNLEKANAANLRAQDIVREFMSTLDMQYELSQNWMALYQFIEQSLIQGNVKKQVQPLEDAKTILVDLRTTWVEAMKLAKGQQRVAVAR</sequence>
<dbReference type="NCBIfam" id="TIGR00208">
    <property type="entry name" value="fliS"/>
    <property type="match status" value="1"/>
</dbReference>
<organism evidence="7 8">
    <name type="scientific">Anaerospora hongkongensis</name>
    <dbReference type="NCBI Taxonomy" id="244830"/>
    <lineage>
        <taxon>Bacteria</taxon>
        <taxon>Bacillati</taxon>
        <taxon>Bacillota</taxon>
        <taxon>Negativicutes</taxon>
        <taxon>Selenomonadales</taxon>
        <taxon>Sporomusaceae</taxon>
        <taxon>Anaerospora</taxon>
    </lineage>
</organism>
<dbReference type="Proteomes" id="UP000295063">
    <property type="component" value="Unassembled WGS sequence"/>
</dbReference>
<dbReference type="PIRSF" id="PIRSF039090">
    <property type="entry name" value="Flis"/>
    <property type="match status" value="1"/>
</dbReference>
<dbReference type="GO" id="GO:0071973">
    <property type="term" value="P:bacterial-type flagellum-dependent cell motility"/>
    <property type="evidence" value="ECO:0007669"/>
    <property type="project" value="TreeGrafter"/>
</dbReference>
<dbReference type="Gene3D" id="1.20.120.340">
    <property type="entry name" value="Flagellar protein FliS"/>
    <property type="match status" value="1"/>
</dbReference>
<dbReference type="GO" id="GO:0044780">
    <property type="term" value="P:bacterial-type flagellum assembly"/>
    <property type="evidence" value="ECO:0007669"/>
    <property type="project" value="InterPro"/>
</dbReference>
<keyword evidence="3 6" id="KW-0963">Cytoplasm</keyword>
<dbReference type="PANTHER" id="PTHR34773">
    <property type="entry name" value="FLAGELLAR SECRETION CHAPERONE FLIS"/>
    <property type="match status" value="1"/>
</dbReference>
<evidence type="ECO:0000256" key="2">
    <source>
        <dbReference type="ARBA" id="ARBA00008787"/>
    </source>
</evidence>
<comment type="subcellular location">
    <subcellularLocation>
        <location evidence="1 6">Cytoplasm</location>
        <location evidence="1 6">Cytosol</location>
    </subcellularLocation>
</comment>
<evidence type="ECO:0000256" key="4">
    <source>
        <dbReference type="ARBA" id="ARBA00022795"/>
    </source>
</evidence>
<gene>
    <name evidence="7" type="ORF">EV210_10982</name>
</gene>
<dbReference type="RefSeq" id="WP_132081807.1">
    <property type="nucleotide sequence ID" value="NZ_SLUI01000009.1"/>
</dbReference>
<accession>A0A4V6NG98</accession>
<evidence type="ECO:0000256" key="5">
    <source>
        <dbReference type="ARBA" id="ARBA00023186"/>
    </source>
</evidence>
<keyword evidence="7" id="KW-0969">Cilium</keyword>
<dbReference type="AlphaFoldDB" id="A0A4V6NG98"/>
<evidence type="ECO:0000256" key="3">
    <source>
        <dbReference type="ARBA" id="ARBA00022490"/>
    </source>
</evidence>
<dbReference type="PANTHER" id="PTHR34773:SF1">
    <property type="entry name" value="FLAGELLAR SECRETION CHAPERONE FLIS"/>
    <property type="match status" value="1"/>
</dbReference>
<keyword evidence="4 6" id="KW-1005">Bacterial flagellum biogenesis</keyword>
<dbReference type="SUPFAM" id="SSF101116">
    <property type="entry name" value="Flagellar export chaperone FliS"/>
    <property type="match status" value="1"/>
</dbReference>
<dbReference type="InterPro" id="IPR003713">
    <property type="entry name" value="FliS"/>
</dbReference>
<dbReference type="OrthoDB" id="1524959at2"/>